<keyword evidence="7" id="KW-0812">Transmembrane</keyword>
<dbReference type="SUPFAM" id="SSF47384">
    <property type="entry name" value="Homodimeric domain of signal transducing histidine kinase"/>
    <property type="match status" value="1"/>
</dbReference>
<dbReference type="Pfam" id="PF00512">
    <property type="entry name" value="HisKA"/>
    <property type="match status" value="1"/>
</dbReference>
<dbReference type="RefSeq" id="WP_225699317.1">
    <property type="nucleotide sequence ID" value="NZ_JAIXNE010000006.1"/>
</dbReference>
<gene>
    <name evidence="9" type="ORF">LDX50_26535</name>
</gene>
<dbReference type="InterPro" id="IPR050736">
    <property type="entry name" value="Sensor_HK_Regulatory"/>
</dbReference>
<dbReference type="EC" id="2.7.13.3" evidence="2"/>
<evidence type="ECO:0000256" key="5">
    <source>
        <dbReference type="ARBA" id="ARBA00022777"/>
    </source>
</evidence>
<dbReference type="EMBL" id="JAIXNE010000006">
    <property type="protein sequence ID" value="MCA6078459.1"/>
    <property type="molecule type" value="Genomic_DNA"/>
</dbReference>
<keyword evidence="3" id="KW-0597">Phosphoprotein</keyword>
<protein>
    <recommendedName>
        <fullName evidence="2">histidine kinase</fullName>
        <ecNumber evidence="2">2.7.13.3</ecNumber>
    </recommendedName>
</protein>
<evidence type="ECO:0000256" key="7">
    <source>
        <dbReference type="SAM" id="Phobius"/>
    </source>
</evidence>
<dbReference type="GO" id="GO:0000155">
    <property type="term" value="F:phosphorelay sensor kinase activity"/>
    <property type="evidence" value="ECO:0007669"/>
    <property type="project" value="InterPro"/>
</dbReference>
<keyword evidence="7" id="KW-0472">Membrane</keyword>
<dbReference type="FunFam" id="3.30.565.10:FF:000006">
    <property type="entry name" value="Sensor histidine kinase WalK"/>
    <property type="match status" value="1"/>
</dbReference>
<evidence type="ECO:0000256" key="4">
    <source>
        <dbReference type="ARBA" id="ARBA00022679"/>
    </source>
</evidence>
<dbReference type="Pfam" id="PF02518">
    <property type="entry name" value="HATPase_c"/>
    <property type="match status" value="1"/>
</dbReference>
<accession>A0A9X1HUC7</accession>
<dbReference type="PANTHER" id="PTHR43711:SF1">
    <property type="entry name" value="HISTIDINE KINASE 1"/>
    <property type="match status" value="1"/>
</dbReference>
<dbReference type="PROSITE" id="PS50109">
    <property type="entry name" value="HIS_KIN"/>
    <property type="match status" value="1"/>
</dbReference>
<dbReference type="InterPro" id="IPR003661">
    <property type="entry name" value="HisK_dim/P_dom"/>
</dbReference>
<dbReference type="SMART" id="SM00387">
    <property type="entry name" value="HATPase_c"/>
    <property type="match status" value="1"/>
</dbReference>
<dbReference type="SMART" id="SM00388">
    <property type="entry name" value="HisKA"/>
    <property type="match status" value="1"/>
</dbReference>
<dbReference type="InterPro" id="IPR005467">
    <property type="entry name" value="His_kinase_dom"/>
</dbReference>
<evidence type="ECO:0000256" key="3">
    <source>
        <dbReference type="ARBA" id="ARBA00022553"/>
    </source>
</evidence>
<dbReference type="Proteomes" id="UP001139409">
    <property type="component" value="Unassembled WGS sequence"/>
</dbReference>
<dbReference type="CDD" id="cd00082">
    <property type="entry name" value="HisKA"/>
    <property type="match status" value="1"/>
</dbReference>
<evidence type="ECO:0000256" key="1">
    <source>
        <dbReference type="ARBA" id="ARBA00000085"/>
    </source>
</evidence>
<evidence type="ECO:0000256" key="2">
    <source>
        <dbReference type="ARBA" id="ARBA00012438"/>
    </source>
</evidence>
<dbReference type="AlphaFoldDB" id="A0A9X1HUC7"/>
<proteinExistence type="predicted"/>
<keyword evidence="7" id="KW-1133">Transmembrane helix</keyword>
<dbReference type="PANTHER" id="PTHR43711">
    <property type="entry name" value="TWO-COMPONENT HISTIDINE KINASE"/>
    <property type="match status" value="1"/>
</dbReference>
<keyword evidence="6" id="KW-0902">Two-component regulatory system</keyword>
<dbReference type="Gene3D" id="1.10.287.130">
    <property type="match status" value="1"/>
</dbReference>
<comment type="catalytic activity">
    <reaction evidence="1">
        <text>ATP + protein L-histidine = ADP + protein N-phospho-L-histidine.</text>
        <dbReference type="EC" id="2.7.13.3"/>
    </reaction>
</comment>
<dbReference type="CDD" id="cd00075">
    <property type="entry name" value="HATPase"/>
    <property type="match status" value="1"/>
</dbReference>
<keyword evidence="4" id="KW-0808">Transferase</keyword>
<keyword evidence="5 9" id="KW-0418">Kinase</keyword>
<organism evidence="9 10">
    <name type="scientific">Fulvivirga sedimenti</name>
    <dbReference type="NCBI Taxonomy" id="2879465"/>
    <lineage>
        <taxon>Bacteria</taxon>
        <taxon>Pseudomonadati</taxon>
        <taxon>Bacteroidota</taxon>
        <taxon>Cytophagia</taxon>
        <taxon>Cytophagales</taxon>
        <taxon>Fulvivirgaceae</taxon>
        <taxon>Fulvivirga</taxon>
    </lineage>
</organism>
<name>A0A9X1HUC7_9BACT</name>
<keyword evidence="10" id="KW-1185">Reference proteome</keyword>
<dbReference type="InterPro" id="IPR004358">
    <property type="entry name" value="Sig_transdc_His_kin-like_C"/>
</dbReference>
<evidence type="ECO:0000313" key="10">
    <source>
        <dbReference type="Proteomes" id="UP001139409"/>
    </source>
</evidence>
<sequence>MKTRQRNIIVALMVLALTGLIAFQVYWINHALALSETQFERNVRESLVHIADRLEEQEAVQLAQNTFVYFGKDGSTYQNSTLKLRRKAGTGVNVSADTDTNIVKDTDESHFAYTIKSDSVIFIGPGTKEESKQRIRNRVELLDVAVHRIFTVEQKDIRKRIQTDQLDSLLRTTFLEKGIGTAYKYGIIEKGNSGNDELVITDASEQSEEVLDSRYRASLFPNDIDGPGHFLAVYFPNQSAYILQEIGTTLVASLVFIAIILGSFIYTMKVIGRQKKLSDIKTDFINNMTHELKTPIATISLATQVLSEKDIGNDQESRNKYLRVIRDENDRLAQQVERVLQSSLMENNELALRMERESMHVLLMESLSTFKTMNSDCQITSKLEAAEDTVVMDVHHMQNVVRNLLDNARKYSSPGCTIEVQTWNEDKSLHISVADNGIGMEAKQLQYIFDSFYRIPTGNRHDVKGFGLGLSYVKRIVDLHDGSVRVKSTPGKGSEFIIILPYGE</sequence>
<dbReference type="Gene3D" id="3.30.565.10">
    <property type="entry name" value="Histidine kinase-like ATPase, C-terminal domain"/>
    <property type="match status" value="1"/>
</dbReference>
<dbReference type="InterPro" id="IPR036097">
    <property type="entry name" value="HisK_dim/P_sf"/>
</dbReference>
<dbReference type="SUPFAM" id="SSF55874">
    <property type="entry name" value="ATPase domain of HSP90 chaperone/DNA topoisomerase II/histidine kinase"/>
    <property type="match status" value="1"/>
</dbReference>
<dbReference type="InterPro" id="IPR036890">
    <property type="entry name" value="HATPase_C_sf"/>
</dbReference>
<evidence type="ECO:0000313" key="9">
    <source>
        <dbReference type="EMBL" id="MCA6078459.1"/>
    </source>
</evidence>
<evidence type="ECO:0000259" key="8">
    <source>
        <dbReference type="PROSITE" id="PS50109"/>
    </source>
</evidence>
<feature type="transmembrane region" description="Helical" evidence="7">
    <location>
        <begin position="246"/>
        <end position="266"/>
    </location>
</feature>
<comment type="caution">
    <text evidence="9">The sequence shown here is derived from an EMBL/GenBank/DDBJ whole genome shotgun (WGS) entry which is preliminary data.</text>
</comment>
<reference evidence="9" key="1">
    <citation type="submission" date="2021-09" db="EMBL/GenBank/DDBJ databases">
        <title>Fulvivirga sp. isolated from coastal sediment.</title>
        <authorList>
            <person name="Yu H."/>
        </authorList>
    </citation>
    <scope>NUCLEOTIDE SEQUENCE</scope>
    <source>
        <strain evidence="9">1062</strain>
    </source>
</reference>
<evidence type="ECO:0000256" key="6">
    <source>
        <dbReference type="ARBA" id="ARBA00023012"/>
    </source>
</evidence>
<dbReference type="PRINTS" id="PR00344">
    <property type="entry name" value="BCTRLSENSOR"/>
</dbReference>
<feature type="domain" description="Histidine kinase" evidence="8">
    <location>
        <begin position="287"/>
        <end position="504"/>
    </location>
</feature>
<dbReference type="InterPro" id="IPR003594">
    <property type="entry name" value="HATPase_dom"/>
</dbReference>
<feature type="transmembrane region" description="Helical" evidence="7">
    <location>
        <begin position="7"/>
        <end position="28"/>
    </location>
</feature>